<dbReference type="SMART" id="SM00220">
    <property type="entry name" value="S_TKc"/>
    <property type="match status" value="1"/>
</dbReference>
<keyword evidence="9" id="KW-0808">Transferase</keyword>
<keyword evidence="15" id="KW-1133">Transmembrane helix</keyword>
<dbReference type="PANTHER" id="PTHR45832:SF21">
    <property type="entry name" value="NON-SPECIFIC SERINE_THREONINE PROTEIN KINASE"/>
    <property type="match status" value="1"/>
</dbReference>
<evidence type="ECO:0000256" key="13">
    <source>
        <dbReference type="ARBA" id="ARBA00022824"/>
    </source>
</evidence>
<keyword evidence="7" id="KW-0337">GPI-anchor biosynthesis</keyword>
<evidence type="ECO:0000256" key="17">
    <source>
        <dbReference type="ARBA" id="ARBA00023180"/>
    </source>
</evidence>
<evidence type="ECO:0000256" key="11">
    <source>
        <dbReference type="ARBA" id="ARBA00022741"/>
    </source>
</evidence>
<name>A0AAD3RF28_LATJO</name>
<dbReference type="InterPro" id="IPR000719">
    <property type="entry name" value="Prot_kinase_dom"/>
</dbReference>
<keyword evidence="10" id="KW-0812">Transmembrane</keyword>
<dbReference type="InterPro" id="IPR033923">
    <property type="entry name" value="PAK_BD"/>
</dbReference>
<evidence type="ECO:0000256" key="12">
    <source>
        <dbReference type="ARBA" id="ARBA00022777"/>
    </source>
</evidence>
<dbReference type="FunFam" id="3.90.810.10:FF:000001">
    <property type="entry name" value="Non-specific serine/threonine protein kinase"/>
    <property type="match status" value="1"/>
</dbReference>
<dbReference type="InterPro" id="IPR017441">
    <property type="entry name" value="Protein_kinase_ATP_BS"/>
</dbReference>
<gene>
    <name evidence="22" type="ORF">AKAME5_001700700</name>
</gene>
<feature type="domain" description="CRIB" evidence="21">
    <location>
        <begin position="341"/>
        <end position="354"/>
    </location>
</feature>
<evidence type="ECO:0000313" key="22">
    <source>
        <dbReference type="EMBL" id="GLD65550.1"/>
    </source>
</evidence>
<dbReference type="PROSITE" id="PS50011">
    <property type="entry name" value="PROTEIN_KINASE_DOM"/>
    <property type="match status" value="1"/>
</dbReference>
<comment type="pathway">
    <text evidence="3">Glycolipid biosynthesis; glycosylphosphatidylinositol-anchor biosynthesis.</text>
</comment>
<keyword evidence="23" id="KW-1185">Reference proteome</keyword>
<keyword evidence="12 22" id="KW-0418">Kinase</keyword>
<keyword evidence="6" id="KW-0963">Cytoplasm</keyword>
<dbReference type="Gene3D" id="3.90.810.10">
    <property type="entry name" value="CRIB domain"/>
    <property type="match status" value="1"/>
</dbReference>
<dbReference type="SUPFAM" id="SSF56112">
    <property type="entry name" value="Protein kinase-like (PK-like)"/>
    <property type="match status" value="1"/>
</dbReference>
<evidence type="ECO:0000256" key="6">
    <source>
        <dbReference type="ARBA" id="ARBA00022490"/>
    </source>
</evidence>
<dbReference type="PANTHER" id="PTHR45832">
    <property type="entry name" value="SERINE/THREONINE-PROTEIN KINASE SAMKA-RELATED-RELATED"/>
    <property type="match status" value="1"/>
</dbReference>
<dbReference type="Pfam" id="PF00069">
    <property type="entry name" value="Pkinase"/>
    <property type="match status" value="1"/>
</dbReference>
<feature type="region of interest" description="Disordered" evidence="19">
    <location>
        <begin position="407"/>
        <end position="499"/>
    </location>
</feature>
<dbReference type="InterPro" id="IPR051931">
    <property type="entry name" value="PAK3-like"/>
</dbReference>
<comment type="caution">
    <text evidence="22">The sequence shown here is derived from an EMBL/GenBank/DDBJ whole genome shotgun (WGS) entry which is preliminary data.</text>
</comment>
<dbReference type="EMBL" id="BRZM01000079">
    <property type="protein sequence ID" value="GLD65550.1"/>
    <property type="molecule type" value="Genomic_DNA"/>
</dbReference>
<dbReference type="GO" id="GO:0005524">
    <property type="term" value="F:ATP binding"/>
    <property type="evidence" value="ECO:0007669"/>
    <property type="project" value="UniProtKB-UniRule"/>
</dbReference>
<evidence type="ECO:0000256" key="3">
    <source>
        <dbReference type="ARBA" id="ARBA00004687"/>
    </source>
</evidence>
<evidence type="ECO:0000259" key="20">
    <source>
        <dbReference type="PROSITE" id="PS50011"/>
    </source>
</evidence>
<feature type="binding site" evidence="18">
    <location>
        <position position="548"/>
    </location>
    <ligand>
        <name>ATP</name>
        <dbReference type="ChEBI" id="CHEBI:30616"/>
    </ligand>
</feature>
<keyword evidence="13" id="KW-0256">Endoplasmic reticulum</keyword>
<dbReference type="Gene3D" id="3.30.200.20">
    <property type="entry name" value="Phosphorylase Kinase, domain 1"/>
    <property type="match status" value="1"/>
</dbReference>
<dbReference type="EC" id="2.7.11.1" evidence="5"/>
<feature type="domain" description="Protein kinase" evidence="20">
    <location>
        <begin position="519"/>
        <end position="770"/>
    </location>
</feature>
<dbReference type="GO" id="GO:0004674">
    <property type="term" value="F:protein serine/threonine kinase activity"/>
    <property type="evidence" value="ECO:0007669"/>
    <property type="project" value="UniProtKB-KW"/>
</dbReference>
<dbReference type="SMART" id="SM00780">
    <property type="entry name" value="PIG-X"/>
    <property type="match status" value="1"/>
</dbReference>
<keyword evidence="16" id="KW-0472">Membrane</keyword>
<feature type="compositionally biased region" description="Basic and acidic residues" evidence="19">
    <location>
        <begin position="332"/>
        <end position="348"/>
    </location>
</feature>
<evidence type="ECO:0000256" key="9">
    <source>
        <dbReference type="ARBA" id="ARBA00022679"/>
    </source>
</evidence>
<comment type="similarity">
    <text evidence="4">Belongs to the PIGX family.</text>
</comment>
<feature type="compositionally biased region" description="Polar residues" evidence="19">
    <location>
        <begin position="282"/>
        <end position="304"/>
    </location>
</feature>
<evidence type="ECO:0000256" key="19">
    <source>
        <dbReference type="SAM" id="MobiDB-lite"/>
    </source>
</evidence>
<evidence type="ECO:0000256" key="16">
    <source>
        <dbReference type="ARBA" id="ARBA00023136"/>
    </source>
</evidence>
<accession>A0AAD3RF28</accession>
<evidence type="ECO:0000256" key="15">
    <source>
        <dbReference type="ARBA" id="ARBA00022989"/>
    </source>
</evidence>
<evidence type="ECO:0000256" key="10">
    <source>
        <dbReference type="ARBA" id="ARBA00022692"/>
    </source>
</evidence>
<dbReference type="InterPro" id="IPR013233">
    <property type="entry name" value="PIG-X/PBN1"/>
</dbReference>
<dbReference type="CDD" id="cd01093">
    <property type="entry name" value="CRIB_PAK_like"/>
    <property type="match status" value="1"/>
</dbReference>
<evidence type="ECO:0000256" key="2">
    <source>
        <dbReference type="ARBA" id="ARBA00004496"/>
    </source>
</evidence>
<feature type="region of interest" description="Disordered" evidence="19">
    <location>
        <begin position="265"/>
        <end position="348"/>
    </location>
</feature>
<dbReference type="PROSITE" id="PS50108">
    <property type="entry name" value="CRIB"/>
    <property type="match status" value="1"/>
</dbReference>
<dbReference type="Pfam" id="PF08320">
    <property type="entry name" value="PIG-X"/>
    <property type="match status" value="1"/>
</dbReference>
<evidence type="ECO:0000256" key="1">
    <source>
        <dbReference type="ARBA" id="ARBA00004389"/>
    </source>
</evidence>
<evidence type="ECO:0000256" key="5">
    <source>
        <dbReference type="ARBA" id="ARBA00012513"/>
    </source>
</evidence>
<dbReference type="SMART" id="SM00285">
    <property type="entry name" value="PBD"/>
    <property type="match status" value="1"/>
</dbReference>
<reference evidence="22" key="1">
    <citation type="submission" date="2022-08" db="EMBL/GenBank/DDBJ databases">
        <title>Genome sequencing of akame (Lates japonicus).</title>
        <authorList>
            <person name="Hashiguchi Y."/>
            <person name="Takahashi H."/>
        </authorList>
    </citation>
    <scope>NUCLEOTIDE SEQUENCE</scope>
    <source>
        <strain evidence="22">Kochi</strain>
    </source>
</reference>
<dbReference type="AlphaFoldDB" id="A0AAD3RF28"/>
<dbReference type="InterPro" id="IPR000095">
    <property type="entry name" value="CRIB_dom"/>
</dbReference>
<keyword evidence="11 18" id="KW-0547">Nucleotide-binding</keyword>
<dbReference type="FunFam" id="3.30.200.20:FF:000069">
    <property type="entry name" value="Non-specific serine/threonine protein kinase"/>
    <property type="match status" value="1"/>
</dbReference>
<evidence type="ECO:0000313" key="23">
    <source>
        <dbReference type="Proteomes" id="UP001279410"/>
    </source>
</evidence>
<keyword evidence="8" id="KW-0723">Serine/threonine-protein kinase</keyword>
<dbReference type="PROSITE" id="PS00108">
    <property type="entry name" value="PROTEIN_KINASE_ST"/>
    <property type="match status" value="1"/>
</dbReference>
<protein>
    <recommendedName>
        <fullName evidence="5">non-specific serine/threonine protein kinase</fullName>
        <ecNumber evidence="5">2.7.11.1</ecNumber>
    </recommendedName>
</protein>
<dbReference type="GO" id="GO:0006506">
    <property type="term" value="P:GPI anchor biosynthetic process"/>
    <property type="evidence" value="ECO:0007669"/>
    <property type="project" value="UniProtKB-KW"/>
</dbReference>
<dbReference type="InterPro" id="IPR036936">
    <property type="entry name" value="CRIB_dom_sf"/>
</dbReference>
<evidence type="ECO:0000256" key="4">
    <source>
        <dbReference type="ARBA" id="ARBA00010345"/>
    </source>
</evidence>
<dbReference type="Gene3D" id="1.10.510.10">
    <property type="entry name" value="Transferase(Phosphotransferase) domain 1"/>
    <property type="match status" value="1"/>
</dbReference>
<dbReference type="GO" id="GO:0005789">
    <property type="term" value="C:endoplasmic reticulum membrane"/>
    <property type="evidence" value="ECO:0007669"/>
    <property type="project" value="UniProtKB-SubCell"/>
</dbReference>
<dbReference type="Proteomes" id="UP001279410">
    <property type="component" value="Unassembled WGS sequence"/>
</dbReference>
<dbReference type="FunFam" id="1.10.510.10:FF:000011">
    <property type="entry name" value="Non-specific serine/threonine protein kinase"/>
    <property type="match status" value="1"/>
</dbReference>
<evidence type="ECO:0000256" key="14">
    <source>
        <dbReference type="ARBA" id="ARBA00022840"/>
    </source>
</evidence>
<comment type="subcellular location">
    <subcellularLocation>
        <location evidence="2">Cytoplasm</location>
    </subcellularLocation>
    <subcellularLocation>
        <location evidence="1">Endoplasmic reticulum membrane</location>
        <topology evidence="1">Single-pass membrane protein</topology>
    </subcellularLocation>
</comment>
<sequence>MYFILYITCIATCHCLIEKDEKNENHCGLLKQWLGSSVSVEIGKKGFHREVITTVELSPDVLSGVRVLLVYTWPRGVYIDPYQLASMRDQSDWQILIDSAIDLEVPAHKTSGFVSYVYPSPDGPTPRLLKVTIPIHGRYHEPSSDGELFTSVDIQPPELLLWTEKCLQFNNLEPHTVVDAPCTVDNSSTCPWVKIQSQQEHGPMSLQFPVGDRRFADRRGSSGSQVLFKFNWCGISGTIYCSLCLLLSSSTPPLPSEAHKNLLAMCDNGDPEDKPPAPPVRMSSTIFSTSSGKDSLSANHSSKPLPSVPEERKPRNKIISIFSGAEKGGRKKDKDKERPEISPPSDFEHTIHVGFDAVTGEFTGMPEQWARLLQTSNITKSEQKKNPQAVLDVLKFYDSTGNGRQKYLSFSSSEKDAFTPGPQSPVKKGTEPSSPNIKDIDDDDDDETPPPVVAPRPEHTKSVYTRSVIDPIPAPSTCPDGDVASKAADRQKKKGKMSDEEIMDKLRTIVSIGDPKKKYTRYEKIGQGASGTVFTAIDVATGQEVAIKQINLQKQPKKELIINEILVMKELKNPNIVNFLDSFLMGEELFVVMEYLAGGSLTDVVTETCMDEAQIAAVCRECLQALDFLHANQVIHRDIKSDNVLLGMDGSVKLTDFGFCAQITPEQSKRSTMVGTPYWMAPEVVTRKAYGPKVDIWSLGIMAIEMVEGEPPYLNENPLRALYLIATNGTPELQNPEKLSPVFRDFLNRCLEMDVEKRGGGKELLQHPFLKLAKPLSSLTPLILAAKEAMKGNR</sequence>
<evidence type="ECO:0000259" key="21">
    <source>
        <dbReference type="PROSITE" id="PS50108"/>
    </source>
</evidence>
<keyword evidence="14 18" id="KW-0067">ATP-binding</keyword>
<evidence type="ECO:0000256" key="7">
    <source>
        <dbReference type="ARBA" id="ARBA00022502"/>
    </source>
</evidence>
<dbReference type="InterPro" id="IPR011009">
    <property type="entry name" value="Kinase-like_dom_sf"/>
</dbReference>
<organism evidence="22 23">
    <name type="scientific">Lates japonicus</name>
    <name type="common">Japanese lates</name>
    <dbReference type="NCBI Taxonomy" id="270547"/>
    <lineage>
        <taxon>Eukaryota</taxon>
        <taxon>Metazoa</taxon>
        <taxon>Chordata</taxon>
        <taxon>Craniata</taxon>
        <taxon>Vertebrata</taxon>
        <taxon>Euteleostomi</taxon>
        <taxon>Actinopterygii</taxon>
        <taxon>Neopterygii</taxon>
        <taxon>Teleostei</taxon>
        <taxon>Neoteleostei</taxon>
        <taxon>Acanthomorphata</taxon>
        <taxon>Carangaria</taxon>
        <taxon>Carangaria incertae sedis</taxon>
        <taxon>Centropomidae</taxon>
        <taxon>Lates</taxon>
    </lineage>
</organism>
<evidence type="ECO:0000256" key="8">
    <source>
        <dbReference type="ARBA" id="ARBA00022527"/>
    </source>
</evidence>
<dbReference type="PROSITE" id="PS00107">
    <property type="entry name" value="PROTEIN_KINASE_ATP"/>
    <property type="match status" value="1"/>
</dbReference>
<dbReference type="InterPro" id="IPR035064">
    <property type="entry name" value="STK_PAK2"/>
</dbReference>
<dbReference type="InterPro" id="IPR008271">
    <property type="entry name" value="Ser/Thr_kinase_AS"/>
</dbReference>
<dbReference type="Pfam" id="PF00786">
    <property type="entry name" value="PBD"/>
    <property type="match status" value="1"/>
</dbReference>
<proteinExistence type="inferred from homology"/>
<keyword evidence="17" id="KW-0325">Glycoprotein</keyword>
<dbReference type="CDD" id="cd06655">
    <property type="entry name" value="STKc_PAK2"/>
    <property type="match status" value="1"/>
</dbReference>
<evidence type="ECO:0000256" key="18">
    <source>
        <dbReference type="PROSITE-ProRule" id="PRU10141"/>
    </source>
</evidence>